<evidence type="ECO:0000256" key="1">
    <source>
        <dbReference type="ARBA" id="ARBA00009995"/>
    </source>
</evidence>
<gene>
    <name evidence="3" type="primary">UGT71AS5</name>
</gene>
<accession>A0A896API3</accession>
<dbReference type="EMBL" id="MT075703">
    <property type="protein sequence ID" value="QSB46687.1"/>
    <property type="molecule type" value="mRNA"/>
</dbReference>
<dbReference type="PANTHER" id="PTHR48048:SF88">
    <property type="entry name" value="GLYCOSYLTRANSFERASE"/>
    <property type="match status" value="1"/>
</dbReference>
<name>A0A896API3_9GENT</name>
<reference evidence="3" key="1">
    <citation type="journal article" date="2020" name="Org. Chem. Front.">
        <title>Discovery and characterization of four glycosyltransferases involved in anthraquinone glycoside biosynthesis in Rubia yunnanensis.</title>
        <authorList>
            <person name="Yi S."/>
            <person name="Kuang T."/>
            <person name="Miao Y."/>
            <person name="Xu Y."/>
            <person name="Wang Z."/>
            <person name="Dong L.-B."/>
            <person name="Tan N."/>
        </authorList>
    </citation>
    <scope>NUCLEOTIDE SEQUENCE</scope>
    <source>
        <strain evidence="3">RyUGT32</strain>
        <tissue evidence="3">Root</tissue>
    </source>
</reference>
<evidence type="ECO:0000256" key="2">
    <source>
        <dbReference type="ARBA" id="ARBA00022679"/>
    </source>
</evidence>
<keyword evidence="2 3" id="KW-0808">Transferase</keyword>
<evidence type="ECO:0000313" key="3">
    <source>
        <dbReference type="EMBL" id="QSB46687.1"/>
    </source>
</evidence>
<dbReference type="InterPro" id="IPR002213">
    <property type="entry name" value="UDP_glucos_trans"/>
</dbReference>
<proteinExistence type="evidence at transcript level"/>
<dbReference type="InterPro" id="IPR050481">
    <property type="entry name" value="UDP-glycosyltransf_plant"/>
</dbReference>
<dbReference type="AlphaFoldDB" id="A0A896API3"/>
<dbReference type="FunFam" id="3.40.50.2000:FF:000056">
    <property type="entry name" value="Glycosyltransferase"/>
    <property type="match status" value="1"/>
</dbReference>
<dbReference type="Gene3D" id="3.40.50.2000">
    <property type="entry name" value="Glycogen Phosphorylase B"/>
    <property type="match status" value="2"/>
</dbReference>
<dbReference type="Pfam" id="PF00201">
    <property type="entry name" value="UDPGT"/>
    <property type="match status" value="1"/>
</dbReference>
<organism evidence="3">
    <name type="scientific">Rubia yunnanensis</name>
    <dbReference type="NCBI Taxonomy" id="1650721"/>
    <lineage>
        <taxon>Eukaryota</taxon>
        <taxon>Viridiplantae</taxon>
        <taxon>Streptophyta</taxon>
        <taxon>Embryophyta</taxon>
        <taxon>Tracheophyta</taxon>
        <taxon>Spermatophyta</taxon>
        <taxon>Magnoliopsida</taxon>
        <taxon>eudicotyledons</taxon>
        <taxon>Gunneridae</taxon>
        <taxon>Pentapetalae</taxon>
        <taxon>asterids</taxon>
        <taxon>lamiids</taxon>
        <taxon>Gentianales</taxon>
        <taxon>Rubiaceae</taxon>
        <taxon>Rubioideae</taxon>
        <taxon>Rubieae</taxon>
        <taxon>Rubia</taxon>
    </lineage>
</organism>
<comment type="similarity">
    <text evidence="1">Belongs to the UDP-glycosyltransferase family.</text>
</comment>
<dbReference type="SUPFAM" id="SSF53756">
    <property type="entry name" value="UDP-Glycosyltransferase/glycogen phosphorylase"/>
    <property type="match status" value="1"/>
</dbReference>
<sequence length="482" mass="53747">MEKLELVFIPAPGVGHITSTIEVAKLIANLHRHFSVTILVIRPPGDVKPIPESSDPRLKFLELEREESSGPPAPPHLAFFRLIEEHKPHVRKIVGEMKGSSEIRLAGIVVDMFLTSMIDVANEFGVPSYLFYTSGAAFLGLMFHMQKLRDELNVDVTEFEDSDAEIVVGSYMNPVPTKVMPRAFFEKGGGGDHFISLAGRYRETKGIMINTFQELESHAIQALNNDEKIPPVYPIGPLMKLENNHNQNLECEIIMKWLDLQPDSSVIFLCFGSQGTFGKEQVKQIALALEKSGFRFLWSLRKPPPKDKLGFFAEEFENLEEVLPEGFLQRNAKVGKVIGWAPQVAVLSHPAVGGFVSHCGWNSTLESTWHGVPMAVWPLYAEQQANSFLLVKDLEMAVEIKMDYVIDYGSEKEDLNKVVSADLIENGIRKLMDSNNVGIRKKVKEMQEKSRLAIGEDGSSSASLKCFLKSVEDNISSSSSTL</sequence>
<dbReference type="PANTHER" id="PTHR48048">
    <property type="entry name" value="GLYCOSYLTRANSFERASE"/>
    <property type="match status" value="1"/>
</dbReference>
<dbReference type="CDD" id="cd03784">
    <property type="entry name" value="GT1_Gtf-like"/>
    <property type="match status" value="1"/>
</dbReference>
<protein>
    <submittedName>
        <fullName evidence="3">Glycosyltransferase</fullName>
    </submittedName>
</protein>
<dbReference type="GO" id="GO:0035251">
    <property type="term" value="F:UDP-glucosyltransferase activity"/>
    <property type="evidence" value="ECO:0007669"/>
    <property type="project" value="InterPro"/>
</dbReference>